<dbReference type="EMBL" id="FNNB01000004">
    <property type="protein sequence ID" value="SDW96619.1"/>
    <property type="molecule type" value="Genomic_DNA"/>
</dbReference>
<dbReference type="PROSITE" id="PS50977">
    <property type="entry name" value="HTH_TETR_2"/>
    <property type="match status" value="1"/>
</dbReference>
<dbReference type="GO" id="GO:0003700">
    <property type="term" value="F:DNA-binding transcription factor activity"/>
    <property type="evidence" value="ECO:0007669"/>
    <property type="project" value="TreeGrafter"/>
</dbReference>
<evidence type="ECO:0000259" key="5">
    <source>
        <dbReference type="PROSITE" id="PS50977"/>
    </source>
</evidence>
<dbReference type="GO" id="GO:0000976">
    <property type="term" value="F:transcription cis-regulatory region binding"/>
    <property type="evidence" value="ECO:0007669"/>
    <property type="project" value="TreeGrafter"/>
</dbReference>
<accession>A0A1H2XW71</accession>
<dbReference type="InterPro" id="IPR009057">
    <property type="entry name" value="Homeodomain-like_sf"/>
</dbReference>
<dbReference type="Gene3D" id="1.10.357.10">
    <property type="entry name" value="Tetracycline Repressor, domain 2"/>
    <property type="match status" value="1"/>
</dbReference>
<keyword evidence="2 4" id="KW-0238">DNA-binding</keyword>
<evidence type="ECO:0000256" key="1">
    <source>
        <dbReference type="ARBA" id="ARBA00023015"/>
    </source>
</evidence>
<dbReference type="InterPro" id="IPR023772">
    <property type="entry name" value="DNA-bd_HTH_TetR-type_CS"/>
</dbReference>
<dbReference type="Proteomes" id="UP000183076">
    <property type="component" value="Unassembled WGS sequence"/>
</dbReference>
<feature type="DNA-binding region" description="H-T-H motif" evidence="4">
    <location>
        <begin position="32"/>
        <end position="51"/>
    </location>
</feature>
<evidence type="ECO:0000256" key="2">
    <source>
        <dbReference type="ARBA" id="ARBA00023125"/>
    </source>
</evidence>
<evidence type="ECO:0000313" key="6">
    <source>
        <dbReference type="EMBL" id="SDW96619.1"/>
    </source>
</evidence>
<dbReference type="AlphaFoldDB" id="A0A1H2XW71"/>
<dbReference type="RefSeq" id="WP_074635787.1">
    <property type="nucleotide sequence ID" value="NZ_CP160849.1"/>
</dbReference>
<proteinExistence type="predicted"/>
<evidence type="ECO:0000256" key="3">
    <source>
        <dbReference type="ARBA" id="ARBA00023163"/>
    </source>
</evidence>
<feature type="domain" description="HTH tetR-type" evidence="5">
    <location>
        <begin position="9"/>
        <end position="69"/>
    </location>
</feature>
<name>A0A1H2XW71_9RHOB</name>
<dbReference type="InterPro" id="IPR050109">
    <property type="entry name" value="HTH-type_TetR-like_transc_reg"/>
</dbReference>
<dbReference type="SUPFAM" id="SSF46689">
    <property type="entry name" value="Homeodomain-like"/>
    <property type="match status" value="1"/>
</dbReference>
<keyword evidence="1" id="KW-0805">Transcription regulation</keyword>
<dbReference type="STRING" id="60137.SAMN04488041_10432"/>
<protein>
    <submittedName>
        <fullName evidence="6">Transcriptional regulator, TetR family</fullName>
    </submittedName>
</protein>
<dbReference type="PRINTS" id="PR00455">
    <property type="entry name" value="HTHTETR"/>
</dbReference>
<dbReference type="InterPro" id="IPR001647">
    <property type="entry name" value="HTH_TetR"/>
</dbReference>
<organism evidence="6 7">
    <name type="scientific">Sulfitobacter pontiacus</name>
    <dbReference type="NCBI Taxonomy" id="60137"/>
    <lineage>
        <taxon>Bacteria</taxon>
        <taxon>Pseudomonadati</taxon>
        <taxon>Pseudomonadota</taxon>
        <taxon>Alphaproteobacteria</taxon>
        <taxon>Rhodobacterales</taxon>
        <taxon>Roseobacteraceae</taxon>
        <taxon>Sulfitobacter</taxon>
    </lineage>
</organism>
<dbReference type="InterPro" id="IPR039536">
    <property type="entry name" value="TetR_C_Proteobacteria"/>
</dbReference>
<evidence type="ECO:0000256" key="4">
    <source>
        <dbReference type="PROSITE-ProRule" id="PRU00335"/>
    </source>
</evidence>
<gene>
    <name evidence="6" type="ORF">SAMN04488041_10432</name>
</gene>
<dbReference type="PANTHER" id="PTHR30055:SF224">
    <property type="entry name" value="TRANSCRIPTIONAL REGULATOR TETR FAMILY"/>
    <property type="match status" value="1"/>
</dbReference>
<dbReference type="GeneID" id="94021088"/>
<dbReference type="SUPFAM" id="SSF48498">
    <property type="entry name" value="Tetracyclin repressor-like, C-terminal domain"/>
    <property type="match status" value="1"/>
</dbReference>
<sequence length="200" mass="22745">MSEVAENSVDKRGSILQGAFDEFCENGFLAASMDRISKRAGASKRTVYRYFESKEVLFQTLMLRQWRVIADNLKVSYQPGMDIREQLIEMGRAQARLYTSPEVMNANKMLMTEILRDPELVREIQNEVDYTASFEQLFKEAAADGVLTIPNPRQAAEEFISLLKGKAFWPFMLGAPLVSPDEMDAMIDQSVDMMMNQYGA</sequence>
<dbReference type="Pfam" id="PF14246">
    <property type="entry name" value="TetR_C_7"/>
    <property type="match status" value="1"/>
</dbReference>
<reference evidence="7" key="1">
    <citation type="submission" date="2016-10" db="EMBL/GenBank/DDBJ databases">
        <authorList>
            <person name="Varghese N."/>
            <person name="Submissions S."/>
        </authorList>
    </citation>
    <scope>NUCLEOTIDE SEQUENCE [LARGE SCALE GENOMIC DNA]</scope>
    <source>
        <strain evidence="7">DSM 10014</strain>
    </source>
</reference>
<dbReference type="PANTHER" id="PTHR30055">
    <property type="entry name" value="HTH-TYPE TRANSCRIPTIONAL REGULATOR RUTR"/>
    <property type="match status" value="1"/>
</dbReference>
<evidence type="ECO:0000313" key="7">
    <source>
        <dbReference type="Proteomes" id="UP000183076"/>
    </source>
</evidence>
<dbReference type="FunFam" id="1.10.10.60:FF:000141">
    <property type="entry name" value="TetR family transcriptional regulator"/>
    <property type="match status" value="1"/>
</dbReference>
<dbReference type="Gene3D" id="1.10.10.60">
    <property type="entry name" value="Homeodomain-like"/>
    <property type="match status" value="1"/>
</dbReference>
<dbReference type="Pfam" id="PF00440">
    <property type="entry name" value="TetR_N"/>
    <property type="match status" value="1"/>
</dbReference>
<dbReference type="InterPro" id="IPR036271">
    <property type="entry name" value="Tet_transcr_reg_TetR-rel_C_sf"/>
</dbReference>
<keyword evidence="3" id="KW-0804">Transcription</keyword>
<dbReference type="PROSITE" id="PS01081">
    <property type="entry name" value="HTH_TETR_1"/>
    <property type="match status" value="1"/>
</dbReference>